<dbReference type="AlphaFoldDB" id="U2Y3L0"/>
<dbReference type="InterPro" id="IPR020904">
    <property type="entry name" value="Sc_DH/Rdtase_CS"/>
</dbReference>
<sequence length="257" mass="26909">MVKDRVAIVTGAASGMGKAIAALLDREGAIVIATDKVMADGKGPLADNSPGVFVTLDVTRAEDWAEVAALAQARYGPPSILVNNAGILHFASLLETSPEQVRAIMDVNFMGAFLGIRTIAPFMVRERRGAIVNICSIDATKATNGVAAYASSKWALRGLTKAAAMELGPLGIRVNAVHPGGISTPMVRDGAMTDAEFDAIYHDIPLQRAGLSEEVAEAVLYLASERSSYCAGTEIVVDGGATVGTYYAQLPGYPDPR</sequence>
<dbReference type="PRINTS" id="PR00081">
    <property type="entry name" value="GDHRDH"/>
</dbReference>
<dbReference type="PRINTS" id="PR00080">
    <property type="entry name" value="SDRFAMILY"/>
</dbReference>
<dbReference type="eggNOG" id="COG1028">
    <property type="taxonomic scope" value="Bacteria"/>
</dbReference>
<gene>
    <name evidence="3" type="ORF">NT2_01_03610</name>
</gene>
<organism evidence="3 4">
    <name type="scientific">Caenibius tardaugens NBRC 16725</name>
    <dbReference type="NCBI Taxonomy" id="1219035"/>
    <lineage>
        <taxon>Bacteria</taxon>
        <taxon>Pseudomonadati</taxon>
        <taxon>Pseudomonadota</taxon>
        <taxon>Alphaproteobacteria</taxon>
        <taxon>Sphingomonadales</taxon>
        <taxon>Erythrobacteraceae</taxon>
        <taxon>Caenibius</taxon>
    </lineage>
</organism>
<proteinExistence type="inferred from homology"/>
<name>U2Y3L0_9SPHN</name>
<protein>
    <submittedName>
        <fullName evidence="3">Putative oxidoreductase</fullName>
    </submittedName>
</protein>
<dbReference type="Pfam" id="PF13561">
    <property type="entry name" value="adh_short_C2"/>
    <property type="match status" value="1"/>
</dbReference>
<dbReference type="KEGG" id="ntd:EGO55_15345"/>
<accession>U2Y3L0</accession>
<dbReference type="Gene3D" id="3.40.50.720">
    <property type="entry name" value="NAD(P)-binding Rossmann-like Domain"/>
    <property type="match status" value="1"/>
</dbReference>
<dbReference type="InterPro" id="IPR036291">
    <property type="entry name" value="NAD(P)-bd_dom_sf"/>
</dbReference>
<dbReference type="PANTHER" id="PTHR24321:SF8">
    <property type="entry name" value="ESTRADIOL 17-BETA-DEHYDROGENASE 8-RELATED"/>
    <property type="match status" value="1"/>
</dbReference>
<dbReference type="CDD" id="cd05233">
    <property type="entry name" value="SDR_c"/>
    <property type="match status" value="1"/>
</dbReference>
<evidence type="ECO:0000313" key="4">
    <source>
        <dbReference type="Proteomes" id="UP000016568"/>
    </source>
</evidence>
<dbReference type="EMBL" id="BASZ01000001">
    <property type="protein sequence ID" value="GAD47591.1"/>
    <property type="molecule type" value="Genomic_DNA"/>
</dbReference>
<dbReference type="PROSITE" id="PS00061">
    <property type="entry name" value="ADH_SHORT"/>
    <property type="match status" value="1"/>
</dbReference>
<dbReference type="InterPro" id="IPR002347">
    <property type="entry name" value="SDR_fam"/>
</dbReference>
<comment type="caution">
    <text evidence="3">The sequence shown here is derived from an EMBL/GenBank/DDBJ whole genome shotgun (WGS) entry which is preliminary data.</text>
</comment>
<dbReference type="GO" id="GO:0016491">
    <property type="term" value="F:oxidoreductase activity"/>
    <property type="evidence" value="ECO:0007669"/>
    <property type="project" value="UniProtKB-KW"/>
</dbReference>
<dbReference type="RefSeq" id="WP_021688498.1">
    <property type="nucleotide sequence ID" value="NZ_BASZ01000001.1"/>
</dbReference>
<keyword evidence="2" id="KW-0560">Oxidoreductase</keyword>
<dbReference type="PANTHER" id="PTHR24321">
    <property type="entry name" value="DEHYDROGENASES, SHORT CHAIN"/>
    <property type="match status" value="1"/>
</dbReference>
<dbReference type="FunFam" id="3.40.50.720:FF:000084">
    <property type="entry name" value="Short-chain dehydrogenase reductase"/>
    <property type="match status" value="1"/>
</dbReference>
<dbReference type="OrthoDB" id="5457012at2"/>
<dbReference type="Proteomes" id="UP000016568">
    <property type="component" value="Unassembled WGS sequence"/>
</dbReference>
<keyword evidence="4" id="KW-1185">Reference proteome</keyword>
<evidence type="ECO:0000256" key="2">
    <source>
        <dbReference type="ARBA" id="ARBA00023002"/>
    </source>
</evidence>
<reference evidence="3 4" key="1">
    <citation type="submission" date="2013-09" db="EMBL/GenBank/DDBJ databases">
        <title>Whole genome shotgun sequence of Novosphingobium tardaugens NBRC 16725.</title>
        <authorList>
            <person name="Isaki S."/>
            <person name="Hosoyama A."/>
            <person name="Tsuchikane K."/>
            <person name="Katsumata H."/>
            <person name="Ando Y."/>
            <person name="Yamazaki S."/>
            <person name="Fujita N."/>
        </authorList>
    </citation>
    <scope>NUCLEOTIDE SEQUENCE [LARGE SCALE GENOMIC DNA]</scope>
    <source>
        <strain evidence="3 4">NBRC 16725</strain>
    </source>
</reference>
<comment type="similarity">
    <text evidence="1">Belongs to the short-chain dehydrogenases/reductases (SDR) family.</text>
</comment>
<dbReference type="SUPFAM" id="SSF51735">
    <property type="entry name" value="NAD(P)-binding Rossmann-fold domains"/>
    <property type="match status" value="1"/>
</dbReference>
<evidence type="ECO:0000256" key="1">
    <source>
        <dbReference type="ARBA" id="ARBA00006484"/>
    </source>
</evidence>
<evidence type="ECO:0000313" key="3">
    <source>
        <dbReference type="EMBL" id="GAD47591.1"/>
    </source>
</evidence>